<dbReference type="GO" id="GO:0016788">
    <property type="term" value="F:hydrolase activity, acting on ester bonds"/>
    <property type="evidence" value="ECO:0007669"/>
    <property type="project" value="InterPro"/>
</dbReference>
<dbReference type="OrthoDB" id="1600564at2759"/>
<keyword evidence="2" id="KW-0378">Hydrolase</keyword>
<dbReference type="PANTHER" id="PTHR45648:SF5">
    <property type="entry name" value="OS04G0577300 PROTEIN"/>
    <property type="match status" value="1"/>
</dbReference>
<dbReference type="CDD" id="cd01837">
    <property type="entry name" value="SGNH_plant_lipase_like"/>
    <property type="match status" value="1"/>
</dbReference>
<evidence type="ECO:0000313" key="6">
    <source>
        <dbReference type="Proteomes" id="UP000017836"/>
    </source>
</evidence>
<dbReference type="PANTHER" id="PTHR45648">
    <property type="entry name" value="GDSL LIPASE/ACYLHYDROLASE FAMILY PROTEIN (AFU_ORTHOLOGUE AFUA_4G14700)"/>
    <property type="match status" value="1"/>
</dbReference>
<keyword evidence="3" id="KW-0442">Lipid degradation</keyword>
<dbReference type="STRING" id="13333.W1PE86"/>
<sequence length="384" mass="41813">MAALSASFLFYFVSLILAPAVQAKTLAATLKPMLYAFPSYLPFIFGDSLVDAGNNDYILTLSKADSPPYGIDFTAFSGQPTGRFTNGKTISDIVGESLGAKTYAAPYLAPTTHGSVILGGVNYASGASGILNETGSIFIGRVPLAKQVDYFEETREELVKMVGEKRTREILKEAIISVAAGANDILNYLQPPLPIIGKKKVTASELQDAMVSNLTLQLKRLHTFGARKFVVVDVGPLGCIPLIRALNLVANGGCSSDANKAVVGYNKKLYQMLQKLNIELGPQAIFVYANSYDIVMDIVQNRSKYGFEDGNNPCCGAIPPFICIVRKDTRNNSSMFCDDRSKFVFWDVFHPTEAANNIIANKLLDGDKTSAFPFNIRQLHKYKA</sequence>
<dbReference type="InterPro" id="IPR001087">
    <property type="entry name" value="GDSL"/>
</dbReference>
<feature type="signal peptide" evidence="4">
    <location>
        <begin position="1"/>
        <end position="23"/>
    </location>
</feature>
<dbReference type="eggNOG" id="ENOG502QR7P">
    <property type="taxonomic scope" value="Eukaryota"/>
</dbReference>
<dbReference type="GO" id="GO:0016042">
    <property type="term" value="P:lipid catabolic process"/>
    <property type="evidence" value="ECO:0007669"/>
    <property type="project" value="UniProtKB-KW"/>
</dbReference>
<evidence type="ECO:0000256" key="4">
    <source>
        <dbReference type="SAM" id="SignalP"/>
    </source>
</evidence>
<dbReference type="Proteomes" id="UP000017836">
    <property type="component" value="Unassembled WGS sequence"/>
</dbReference>
<dbReference type="EMBL" id="KI393569">
    <property type="protein sequence ID" value="ERN08242.1"/>
    <property type="molecule type" value="Genomic_DNA"/>
</dbReference>
<gene>
    <name evidence="5" type="ORF">AMTR_s00018p00237660</name>
</gene>
<protein>
    <submittedName>
        <fullName evidence="5">Uncharacterized protein</fullName>
    </submittedName>
</protein>
<name>W1PE86_AMBTC</name>
<dbReference type="Pfam" id="PF00657">
    <property type="entry name" value="Lipase_GDSL"/>
    <property type="match status" value="1"/>
</dbReference>
<dbReference type="InterPro" id="IPR035669">
    <property type="entry name" value="SGNH_plant_lipase-like"/>
</dbReference>
<feature type="chain" id="PRO_5004807305" evidence="4">
    <location>
        <begin position="24"/>
        <end position="384"/>
    </location>
</feature>
<reference evidence="6" key="1">
    <citation type="journal article" date="2013" name="Science">
        <title>The Amborella genome and the evolution of flowering plants.</title>
        <authorList>
            <consortium name="Amborella Genome Project"/>
        </authorList>
    </citation>
    <scope>NUCLEOTIDE SEQUENCE [LARGE SCALE GENOMIC DNA]</scope>
</reference>
<dbReference type="InterPro" id="IPR036514">
    <property type="entry name" value="SGNH_hydro_sf"/>
</dbReference>
<accession>W1PE86</accession>
<comment type="similarity">
    <text evidence="1">Belongs to the 'GDSL' lipolytic enzyme family.</text>
</comment>
<proteinExistence type="inferred from homology"/>
<dbReference type="HOGENOM" id="CLU_015101_0_0_1"/>
<dbReference type="OMA" id="PPFICFK"/>
<evidence type="ECO:0000256" key="2">
    <source>
        <dbReference type="ARBA" id="ARBA00022801"/>
    </source>
</evidence>
<dbReference type="Gene3D" id="3.40.50.1110">
    <property type="entry name" value="SGNH hydrolase"/>
    <property type="match status" value="1"/>
</dbReference>
<dbReference type="Gramene" id="ERN08242">
    <property type="protein sequence ID" value="ERN08242"/>
    <property type="gene ID" value="AMTR_s00018p00237660"/>
</dbReference>
<keyword evidence="3" id="KW-0443">Lipid metabolism</keyword>
<organism evidence="5 6">
    <name type="scientific">Amborella trichopoda</name>
    <dbReference type="NCBI Taxonomy" id="13333"/>
    <lineage>
        <taxon>Eukaryota</taxon>
        <taxon>Viridiplantae</taxon>
        <taxon>Streptophyta</taxon>
        <taxon>Embryophyta</taxon>
        <taxon>Tracheophyta</taxon>
        <taxon>Spermatophyta</taxon>
        <taxon>Magnoliopsida</taxon>
        <taxon>Amborellales</taxon>
        <taxon>Amborellaceae</taxon>
        <taxon>Amborella</taxon>
    </lineage>
</organism>
<evidence type="ECO:0000256" key="1">
    <source>
        <dbReference type="ARBA" id="ARBA00008668"/>
    </source>
</evidence>
<evidence type="ECO:0000313" key="5">
    <source>
        <dbReference type="EMBL" id="ERN08242.1"/>
    </source>
</evidence>
<keyword evidence="6" id="KW-1185">Reference proteome</keyword>
<dbReference type="SUPFAM" id="SSF52266">
    <property type="entry name" value="SGNH hydrolase"/>
    <property type="match status" value="1"/>
</dbReference>
<keyword evidence="4" id="KW-0732">Signal</keyword>
<dbReference type="KEGG" id="atr:18436486"/>
<evidence type="ECO:0000256" key="3">
    <source>
        <dbReference type="ARBA" id="ARBA00022963"/>
    </source>
</evidence>
<dbReference type="InterPro" id="IPR051058">
    <property type="entry name" value="GDSL_Est/Lipase"/>
</dbReference>
<dbReference type="AlphaFoldDB" id="W1PE86"/>